<dbReference type="KEGG" id="upl:DSM104440_00282"/>
<evidence type="ECO:0000313" key="3">
    <source>
        <dbReference type="Proteomes" id="UP000503096"/>
    </source>
</evidence>
<keyword evidence="3" id="KW-1185">Reference proteome</keyword>
<keyword evidence="1" id="KW-0812">Transmembrane</keyword>
<protein>
    <submittedName>
        <fullName evidence="2">Uncharacterized protein</fullName>
    </submittedName>
</protein>
<proteinExistence type="predicted"/>
<sequence>MPEDALVLALLYTMLYGWALVWPIARWGLGLKAPRYAVLAWIFGVSVALSAVAHGYVWYLFHSGNRDAWMAWALPQLIAAAAWVATVIASIVLWSGHNESAT</sequence>
<dbReference type="InParanoid" id="A0A6M4H340"/>
<evidence type="ECO:0000256" key="1">
    <source>
        <dbReference type="SAM" id="Phobius"/>
    </source>
</evidence>
<keyword evidence="1" id="KW-1133">Transmembrane helix</keyword>
<name>A0A6M4H340_9PROT</name>
<dbReference type="EMBL" id="CP053073">
    <property type="protein sequence ID" value="QJR13498.1"/>
    <property type="molecule type" value="Genomic_DNA"/>
</dbReference>
<feature type="transmembrane region" description="Helical" evidence="1">
    <location>
        <begin position="73"/>
        <end position="94"/>
    </location>
</feature>
<evidence type="ECO:0000313" key="2">
    <source>
        <dbReference type="EMBL" id="QJR13498.1"/>
    </source>
</evidence>
<feature type="transmembrane region" description="Helical" evidence="1">
    <location>
        <begin position="6"/>
        <end position="25"/>
    </location>
</feature>
<reference evidence="2 3" key="1">
    <citation type="submission" date="2020-04" db="EMBL/GenBank/DDBJ databases">
        <title>Usitatibacter rugosus gen. nov., sp. nov. and Usitatibacter palustris sp. nov., novel members of Usitatibacteraceae fam. nov. within the order Nitrosomonadales isolated from soil.</title>
        <authorList>
            <person name="Huber K.J."/>
            <person name="Neumann-Schaal M."/>
            <person name="Geppert A."/>
            <person name="Luckner M."/>
            <person name="Wanner G."/>
            <person name="Overmann J."/>
        </authorList>
    </citation>
    <scope>NUCLEOTIDE SEQUENCE [LARGE SCALE GENOMIC DNA]</scope>
    <source>
        <strain evidence="2 3">Swamp67</strain>
    </source>
</reference>
<accession>A0A6M4H340</accession>
<feature type="transmembrane region" description="Helical" evidence="1">
    <location>
        <begin position="37"/>
        <end position="61"/>
    </location>
</feature>
<dbReference type="Proteomes" id="UP000503096">
    <property type="component" value="Chromosome"/>
</dbReference>
<organism evidence="2 3">
    <name type="scientific">Usitatibacter palustris</name>
    <dbReference type="NCBI Taxonomy" id="2732487"/>
    <lineage>
        <taxon>Bacteria</taxon>
        <taxon>Pseudomonadati</taxon>
        <taxon>Pseudomonadota</taxon>
        <taxon>Betaproteobacteria</taxon>
        <taxon>Nitrosomonadales</taxon>
        <taxon>Usitatibacteraceae</taxon>
        <taxon>Usitatibacter</taxon>
    </lineage>
</organism>
<dbReference type="AlphaFoldDB" id="A0A6M4H340"/>
<keyword evidence="1" id="KW-0472">Membrane</keyword>
<gene>
    <name evidence="2" type="ORF">DSM104440_00282</name>
</gene>